<name>A0AA35YZU7_LACSI</name>
<keyword evidence="2 4" id="KW-0863">Zinc-finger</keyword>
<protein>
    <recommendedName>
        <fullName evidence="5">GRF-type domain-containing protein</fullName>
    </recommendedName>
</protein>
<evidence type="ECO:0000313" key="7">
    <source>
        <dbReference type="Proteomes" id="UP001177003"/>
    </source>
</evidence>
<evidence type="ECO:0000256" key="1">
    <source>
        <dbReference type="ARBA" id="ARBA00022723"/>
    </source>
</evidence>
<dbReference type="AlphaFoldDB" id="A0AA35YZU7"/>
<evidence type="ECO:0000256" key="3">
    <source>
        <dbReference type="ARBA" id="ARBA00022833"/>
    </source>
</evidence>
<evidence type="ECO:0000313" key="6">
    <source>
        <dbReference type="EMBL" id="CAI9283230.1"/>
    </source>
</evidence>
<keyword evidence="3" id="KW-0862">Zinc</keyword>
<evidence type="ECO:0000256" key="2">
    <source>
        <dbReference type="ARBA" id="ARBA00022771"/>
    </source>
</evidence>
<sequence>MVAAEEASEVSGREGSVGGWQSTTWIKRRHLVWPEKATSGRRWRPPEESGFLNTCKRNQNEIFNSQRSERLGQIGNRKSMSSSSSTNIRTCYCGDTVGMWTSWTRKNPGRRFFGCPNYMDEEKDCGYFRWIDPPLLNKWYKERMYELGAVANGGVAIPFNNPVNEGEIPVDGPIAPVNVDVPIAPANALEPDNQIAMCDNTHVPSNEFGFCKWMMVCFVCFIVGMMYG</sequence>
<dbReference type="Pfam" id="PF06839">
    <property type="entry name" value="Zn_ribbon_GRF"/>
    <property type="match status" value="1"/>
</dbReference>
<keyword evidence="7" id="KW-1185">Reference proteome</keyword>
<dbReference type="Proteomes" id="UP001177003">
    <property type="component" value="Chromosome 4"/>
</dbReference>
<feature type="domain" description="GRF-type" evidence="5">
    <location>
        <begin position="91"/>
        <end position="134"/>
    </location>
</feature>
<gene>
    <name evidence="6" type="ORF">LSALG_LOCUS22835</name>
</gene>
<accession>A0AA35YZU7</accession>
<dbReference type="PROSITE" id="PS51999">
    <property type="entry name" value="ZF_GRF"/>
    <property type="match status" value="1"/>
</dbReference>
<keyword evidence="1" id="KW-0479">Metal-binding</keyword>
<evidence type="ECO:0000256" key="4">
    <source>
        <dbReference type="PROSITE-ProRule" id="PRU01343"/>
    </source>
</evidence>
<dbReference type="PANTHER" id="PTHR33248">
    <property type="entry name" value="ZINC ION-BINDING PROTEIN"/>
    <property type="match status" value="1"/>
</dbReference>
<dbReference type="GO" id="GO:0008270">
    <property type="term" value="F:zinc ion binding"/>
    <property type="evidence" value="ECO:0007669"/>
    <property type="project" value="UniProtKB-KW"/>
</dbReference>
<dbReference type="EMBL" id="OX465080">
    <property type="protein sequence ID" value="CAI9283230.1"/>
    <property type="molecule type" value="Genomic_DNA"/>
</dbReference>
<dbReference type="InterPro" id="IPR010666">
    <property type="entry name" value="Znf_GRF"/>
</dbReference>
<reference evidence="6" key="1">
    <citation type="submission" date="2023-04" db="EMBL/GenBank/DDBJ databases">
        <authorList>
            <person name="Vijverberg K."/>
            <person name="Xiong W."/>
            <person name="Schranz E."/>
        </authorList>
    </citation>
    <scope>NUCLEOTIDE SEQUENCE</scope>
</reference>
<evidence type="ECO:0000259" key="5">
    <source>
        <dbReference type="PROSITE" id="PS51999"/>
    </source>
</evidence>
<proteinExistence type="predicted"/>
<organism evidence="6 7">
    <name type="scientific">Lactuca saligna</name>
    <name type="common">Willowleaf lettuce</name>
    <dbReference type="NCBI Taxonomy" id="75948"/>
    <lineage>
        <taxon>Eukaryota</taxon>
        <taxon>Viridiplantae</taxon>
        <taxon>Streptophyta</taxon>
        <taxon>Embryophyta</taxon>
        <taxon>Tracheophyta</taxon>
        <taxon>Spermatophyta</taxon>
        <taxon>Magnoliopsida</taxon>
        <taxon>eudicotyledons</taxon>
        <taxon>Gunneridae</taxon>
        <taxon>Pentapetalae</taxon>
        <taxon>asterids</taxon>
        <taxon>campanulids</taxon>
        <taxon>Asterales</taxon>
        <taxon>Asteraceae</taxon>
        <taxon>Cichorioideae</taxon>
        <taxon>Cichorieae</taxon>
        <taxon>Lactucinae</taxon>
        <taxon>Lactuca</taxon>
    </lineage>
</organism>